<dbReference type="Proteomes" id="UP000646365">
    <property type="component" value="Unassembled WGS sequence"/>
</dbReference>
<dbReference type="RefSeq" id="WP_189043737.1">
    <property type="nucleotide sequence ID" value="NZ_BMJQ01000003.1"/>
</dbReference>
<dbReference type="Gene3D" id="3.10.129.10">
    <property type="entry name" value="Hotdog Thioesterase"/>
    <property type="match status" value="1"/>
</dbReference>
<evidence type="ECO:0000256" key="2">
    <source>
        <dbReference type="ARBA" id="ARBA00022801"/>
    </source>
</evidence>
<evidence type="ECO:0000256" key="1">
    <source>
        <dbReference type="ARBA" id="ARBA00008324"/>
    </source>
</evidence>
<dbReference type="InterPro" id="IPR029069">
    <property type="entry name" value="HotDog_dom_sf"/>
</dbReference>
<dbReference type="PANTHER" id="PTHR21660">
    <property type="entry name" value="THIOESTERASE SUPERFAMILY MEMBER-RELATED"/>
    <property type="match status" value="1"/>
</dbReference>
<evidence type="ECO:0000259" key="3">
    <source>
        <dbReference type="Pfam" id="PF03061"/>
    </source>
</evidence>
<proteinExistence type="inferred from homology"/>
<gene>
    <name evidence="4" type="ORF">GCM10011611_12730</name>
</gene>
<dbReference type="InterPro" id="IPR006683">
    <property type="entry name" value="Thioestr_dom"/>
</dbReference>
<keyword evidence="5" id="KW-1185">Reference proteome</keyword>
<comment type="caution">
    <text evidence="4">The sequence shown here is derived from an EMBL/GenBank/DDBJ whole genome shotgun (WGS) entry which is preliminary data.</text>
</comment>
<dbReference type="InterPro" id="IPR003736">
    <property type="entry name" value="PAAI_dom"/>
</dbReference>
<dbReference type="Pfam" id="PF03061">
    <property type="entry name" value="4HBT"/>
    <property type="match status" value="1"/>
</dbReference>
<protein>
    <recommendedName>
        <fullName evidence="3">Thioesterase domain-containing protein</fullName>
    </recommendedName>
</protein>
<dbReference type="EMBL" id="BMJQ01000003">
    <property type="protein sequence ID" value="GGF08727.1"/>
    <property type="molecule type" value="Genomic_DNA"/>
</dbReference>
<dbReference type="AlphaFoldDB" id="A0A8J2YQU4"/>
<sequence length="154" mass="16654">MTERRSFAPRDPDFAARVTASFERQGIMAHLGARLSRIEPGFCEIVLPYRPELSQQHGYFHAGVTGTIADSAGGYAGFTLFPAASSVLTVEFKINLLAPADGDLLIATGRVIRSGRTLTVCELEVEVEKDGRRTACAHGLQTLITVTDRPDHPG</sequence>
<feature type="domain" description="Thioesterase" evidence="3">
    <location>
        <begin position="57"/>
        <end position="131"/>
    </location>
</feature>
<dbReference type="GO" id="GO:0047617">
    <property type="term" value="F:fatty acyl-CoA hydrolase activity"/>
    <property type="evidence" value="ECO:0007669"/>
    <property type="project" value="InterPro"/>
</dbReference>
<accession>A0A8J2YQU4</accession>
<name>A0A8J2YQU4_9PROT</name>
<dbReference type="CDD" id="cd03443">
    <property type="entry name" value="PaaI_thioesterase"/>
    <property type="match status" value="1"/>
</dbReference>
<dbReference type="SUPFAM" id="SSF54637">
    <property type="entry name" value="Thioesterase/thiol ester dehydrase-isomerase"/>
    <property type="match status" value="1"/>
</dbReference>
<reference evidence="4" key="2">
    <citation type="submission" date="2020-09" db="EMBL/GenBank/DDBJ databases">
        <authorList>
            <person name="Sun Q."/>
            <person name="Zhou Y."/>
        </authorList>
    </citation>
    <scope>NUCLEOTIDE SEQUENCE</scope>
    <source>
        <strain evidence="4">CGMCC 1.15725</strain>
    </source>
</reference>
<evidence type="ECO:0000313" key="5">
    <source>
        <dbReference type="Proteomes" id="UP000646365"/>
    </source>
</evidence>
<dbReference type="PANTHER" id="PTHR21660:SF1">
    <property type="entry name" value="ACYL-COENZYME A THIOESTERASE 13"/>
    <property type="match status" value="1"/>
</dbReference>
<evidence type="ECO:0000313" key="4">
    <source>
        <dbReference type="EMBL" id="GGF08727.1"/>
    </source>
</evidence>
<organism evidence="4 5">
    <name type="scientific">Aliidongia dinghuensis</name>
    <dbReference type="NCBI Taxonomy" id="1867774"/>
    <lineage>
        <taxon>Bacteria</taxon>
        <taxon>Pseudomonadati</taxon>
        <taxon>Pseudomonadota</taxon>
        <taxon>Alphaproteobacteria</taxon>
        <taxon>Rhodospirillales</taxon>
        <taxon>Dongiaceae</taxon>
        <taxon>Aliidongia</taxon>
    </lineage>
</organism>
<comment type="similarity">
    <text evidence="1">Belongs to the thioesterase PaaI family.</text>
</comment>
<keyword evidence="2" id="KW-0378">Hydrolase</keyword>
<dbReference type="InterPro" id="IPR039298">
    <property type="entry name" value="ACOT13"/>
</dbReference>
<reference evidence="4" key="1">
    <citation type="journal article" date="2014" name="Int. J. Syst. Evol. Microbiol.">
        <title>Complete genome sequence of Corynebacterium casei LMG S-19264T (=DSM 44701T), isolated from a smear-ripened cheese.</title>
        <authorList>
            <consortium name="US DOE Joint Genome Institute (JGI-PGF)"/>
            <person name="Walter F."/>
            <person name="Albersmeier A."/>
            <person name="Kalinowski J."/>
            <person name="Ruckert C."/>
        </authorList>
    </citation>
    <scope>NUCLEOTIDE SEQUENCE</scope>
    <source>
        <strain evidence="4">CGMCC 1.15725</strain>
    </source>
</reference>
<dbReference type="NCBIfam" id="TIGR00369">
    <property type="entry name" value="unchar_dom_1"/>
    <property type="match status" value="1"/>
</dbReference>